<reference evidence="1 2" key="1">
    <citation type="journal article" date="2014" name="ISME J.">
        <title>Trehalose/2-sulfotrehalose biosynthesis and glycine-betaine uptake are widely spread mechanisms for osmoadaptation in the Halobacteriales.</title>
        <authorList>
            <person name="Youssef N.H."/>
            <person name="Savage-Ashlock K.N."/>
            <person name="McCully A.L."/>
            <person name="Luedtke B."/>
            <person name="Shaw E.I."/>
            <person name="Hoff W.D."/>
            <person name="Elshahed M.S."/>
        </authorList>
    </citation>
    <scope>NUCLEOTIDE SEQUENCE [LARGE SCALE GENOMIC DNA]</scope>
    <source>
        <strain evidence="1 2">DX253</strain>
    </source>
</reference>
<protein>
    <submittedName>
        <fullName evidence="1">Uncharacterized protein</fullName>
    </submittedName>
</protein>
<dbReference type="Proteomes" id="UP000003751">
    <property type="component" value="Unassembled WGS sequence"/>
</dbReference>
<dbReference type="PATRIC" id="fig|797209.4.peg.4061"/>
<dbReference type="EMBL" id="AEMG01000029">
    <property type="protein sequence ID" value="EFW90061.1"/>
    <property type="molecule type" value="Genomic_DNA"/>
</dbReference>
<gene>
    <name evidence="1" type="ORF">ZOD2009_20737</name>
</gene>
<name>E7QZE0_HALPU</name>
<sequence>MAGIAGERRGRSRLPELEEQLQFGDGSNHTCSTVRLGGTVVVDYSIVAEGSE</sequence>
<proteinExistence type="predicted"/>
<organism evidence="1 2">
    <name type="scientific">Haladaptatus paucihalophilus DX253</name>
    <dbReference type="NCBI Taxonomy" id="797209"/>
    <lineage>
        <taxon>Archaea</taxon>
        <taxon>Methanobacteriati</taxon>
        <taxon>Methanobacteriota</taxon>
        <taxon>Stenosarchaea group</taxon>
        <taxon>Halobacteria</taxon>
        <taxon>Halobacteriales</taxon>
        <taxon>Haladaptataceae</taxon>
        <taxon>Haladaptatus</taxon>
    </lineage>
</organism>
<dbReference type="AlphaFoldDB" id="E7QZE0"/>
<comment type="caution">
    <text evidence="1">The sequence shown here is derived from an EMBL/GenBank/DDBJ whole genome shotgun (WGS) entry which is preliminary data.</text>
</comment>
<evidence type="ECO:0000313" key="1">
    <source>
        <dbReference type="EMBL" id="EFW90061.1"/>
    </source>
</evidence>
<evidence type="ECO:0000313" key="2">
    <source>
        <dbReference type="Proteomes" id="UP000003751"/>
    </source>
</evidence>
<accession>E7QZE0</accession>